<evidence type="ECO:0000256" key="3">
    <source>
        <dbReference type="ARBA" id="ARBA00008397"/>
    </source>
</evidence>
<comment type="catalytic activity">
    <reaction evidence="1 7">
        <text>D-glucuronate = D-fructuronate</text>
        <dbReference type="Rhea" id="RHEA:13049"/>
        <dbReference type="ChEBI" id="CHEBI:58720"/>
        <dbReference type="ChEBI" id="CHEBI:59863"/>
        <dbReference type="EC" id="5.3.1.12"/>
    </reaction>
</comment>
<dbReference type="PANTHER" id="PTHR30068:SF4">
    <property type="entry name" value="URONATE ISOMERASE"/>
    <property type="match status" value="1"/>
</dbReference>
<evidence type="ECO:0000256" key="2">
    <source>
        <dbReference type="ARBA" id="ARBA00004892"/>
    </source>
</evidence>
<dbReference type="EMBL" id="CP035807">
    <property type="protein sequence ID" value="QEN04310.1"/>
    <property type="molecule type" value="Genomic_DNA"/>
</dbReference>
<dbReference type="HAMAP" id="MF_00675">
    <property type="entry name" value="UxaC"/>
    <property type="match status" value="1"/>
</dbReference>
<evidence type="ECO:0000256" key="1">
    <source>
        <dbReference type="ARBA" id="ARBA00001165"/>
    </source>
</evidence>
<reference evidence="8 9" key="1">
    <citation type="submission" date="2019-02" db="EMBL/GenBank/DDBJ databases">
        <authorList>
            <person name="Fomenkov A."/>
            <person name="Dubinina G."/>
            <person name="Grabovich M."/>
            <person name="Vincze T."/>
            <person name="Roberts R.J."/>
        </authorList>
    </citation>
    <scope>NUCLEOTIDE SEQUENCE [LARGE SCALE GENOMIC DNA]</scope>
    <source>
        <strain evidence="8 9">P</strain>
    </source>
</reference>
<dbReference type="GO" id="GO:0008880">
    <property type="term" value="F:glucuronate isomerase activity"/>
    <property type="evidence" value="ECO:0007669"/>
    <property type="project" value="UniProtKB-UniRule"/>
</dbReference>
<sequence>MSTFLTEDFLLLSDTAKTLYHDYAKKQPIIDYHCHLQPRDVAENRQFKNLTEVWLKGDHYKWRAMRSLGVDEKYITGDGTDYEKFLAWAKCVPMLIGNPLYHWTHLELRRPFGIKDRVLNSQTAESIWNEVNEKLKQPEFSPWGIIKQMDVKVLCTTDDPIDSLEYHSALQEKSHLDFKMYPTFRPDKAGAVEDPYLYRDYIEQLSRVSGVDVVDFTSLSRALESRHNYFHSLGCRISDHAIRIPEYESYTQQDLDATISTLLDGKKVSEKESAQLNTALLQLYGRLNKAKNWTMQLHIGAIRNNNTRMFNKLGPDTGFDSIGGGDIALPLSRLLNSLDIEDQLPKTIIYVLNSADNDIVGTMIGNFQDGSIAGKIQFGSGWWFNDQKTGMEKQMESLANMGVLSQFVGMLTDSRSFLSYTRHEYFRRILCNKIGTWVENGEAPKDLDLLGEIVTNISYNNSLKYFNFPG</sequence>
<evidence type="ECO:0000256" key="4">
    <source>
        <dbReference type="ARBA" id="ARBA00012546"/>
    </source>
</evidence>
<dbReference type="PANTHER" id="PTHR30068">
    <property type="entry name" value="URONATE ISOMERASE"/>
    <property type="match status" value="1"/>
</dbReference>
<dbReference type="Proteomes" id="UP000323824">
    <property type="component" value="Chromosome"/>
</dbReference>
<protein>
    <recommendedName>
        <fullName evidence="5 7">Uronate isomerase</fullName>
        <ecNumber evidence="4 7">5.3.1.12</ecNumber>
    </recommendedName>
    <alternativeName>
        <fullName evidence="7">Glucuronate isomerase</fullName>
    </alternativeName>
    <alternativeName>
        <fullName evidence="7">Uronic isomerase</fullName>
    </alternativeName>
</protein>
<dbReference type="OrthoDB" id="9766564at2"/>
<evidence type="ECO:0000313" key="9">
    <source>
        <dbReference type="Proteomes" id="UP000323824"/>
    </source>
</evidence>
<proteinExistence type="inferred from homology"/>
<dbReference type="Gene3D" id="3.20.20.140">
    <property type="entry name" value="Metal-dependent hydrolases"/>
    <property type="match status" value="1"/>
</dbReference>
<dbReference type="GO" id="GO:0019698">
    <property type="term" value="P:D-galacturonate catabolic process"/>
    <property type="evidence" value="ECO:0007669"/>
    <property type="project" value="TreeGrafter"/>
</dbReference>
<dbReference type="UniPathway" id="UPA00246"/>
<dbReference type="KEGG" id="sper:EW093_06210"/>
<evidence type="ECO:0000313" key="8">
    <source>
        <dbReference type="EMBL" id="QEN04310.1"/>
    </source>
</evidence>
<organism evidence="8 9">
    <name type="scientific">Thiospirochaeta perfilievii</name>
    <dbReference type="NCBI Taxonomy" id="252967"/>
    <lineage>
        <taxon>Bacteria</taxon>
        <taxon>Pseudomonadati</taxon>
        <taxon>Spirochaetota</taxon>
        <taxon>Spirochaetia</taxon>
        <taxon>Spirochaetales</taxon>
        <taxon>Spirochaetaceae</taxon>
        <taxon>Thiospirochaeta</taxon>
    </lineage>
</organism>
<dbReference type="Gene3D" id="1.10.2020.10">
    <property type="entry name" value="uronate isomerase, domain 2, chain A"/>
    <property type="match status" value="1"/>
</dbReference>
<dbReference type="Pfam" id="PF02614">
    <property type="entry name" value="UxaC"/>
    <property type="match status" value="1"/>
</dbReference>
<accession>A0A5C1QB82</accession>
<comment type="catalytic activity">
    <reaction evidence="7">
        <text>aldehydo-D-galacturonate = keto-D-tagaturonate</text>
        <dbReference type="Rhea" id="RHEA:27702"/>
        <dbReference type="ChEBI" id="CHEBI:12952"/>
        <dbReference type="ChEBI" id="CHEBI:17886"/>
    </reaction>
</comment>
<dbReference type="InterPro" id="IPR003766">
    <property type="entry name" value="Uronate_isomerase"/>
</dbReference>
<dbReference type="InterPro" id="IPR032466">
    <property type="entry name" value="Metal_Hydrolase"/>
</dbReference>
<dbReference type="AlphaFoldDB" id="A0A5C1QB82"/>
<comment type="pathway">
    <text evidence="2 7">Carbohydrate metabolism; pentose and glucuronate interconversion.</text>
</comment>
<evidence type="ECO:0000256" key="6">
    <source>
        <dbReference type="ARBA" id="ARBA00023235"/>
    </source>
</evidence>
<name>A0A5C1QB82_9SPIO</name>
<dbReference type="NCBIfam" id="NF002794">
    <property type="entry name" value="PRK02925.1"/>
    <property type="match status" value="1"/>
</dbReference>
<dbReference type="SUPFAM" id="SSF51556">
    <property type="entry name" value="Metallo-dependent hydrolases"/>
    <property type="match status" value="1"/>
</dbReference>
<keyword evidence="9" id="KW-1185">Reference proteome</keyword>
<evidence type="ECO:0000256" key="5">
    <source>
        <dbReference type="ARBA" id="ARBA00020555"/>
    </source>
</evidence>
<reference evidence="8 9" key="2">
    <citation type="submission" date="2019-09" db="EMBL/GenBank/DDBJ databases">
        <title>Complete Genome Sequence and Methylome Analysis of free living Spirochaetas.</title>
        <authorList>
            <person name="Leshcheva N."/>
            <person name="Mikheeva N."/>
        </authorList>
    </citation>
    <scope>NUCLEOTIDE SEQUENCE [LARGE SCALE GENOMIC DNA]</scope>
    <source>
        <strain evidence="8 9">P</strain>
    </source>
</reference>
<comment type="similarity">
    <text evidence="3 7">Belongs to the metallo-dependent hydrolases superfamily. Uronate isomerase family.</text>
</comment>
<dbReference type="EC" id="5.3.1.12" evidence="4 7"/>
<dbReference type="RefSeq" id="WP_149567558.1">
    <property type="nucleotide sequence ID" value="NZ_CP035807.1"/>
</dbReference>
<gene>
    <name evidence="7 8" type="primary">uxaC</name>
    <name evidence="8" type="ORF">EW093_06210</name>
</gene>
<evidence type="ECO:0000256" key="7">
    <source>
        <dbReference type="HAMAP-Rule" id="MF_00675"/>
    </source>
</evidence>
<keyword evidence="6 7" id="KW-0413">Isomerase</keyword>
<dbReference type="GO" id="GO:0042840">
    <property type="term" value="P:D-glucuronate catabolic process"/>
    <property type="evidence" value="ECO:0007669"/>
    <property type="project" value="TreeGrafter"/>
</dbReference>